<dbReference type="PANTHER" id="PTHR24264:SF65">
    <property type="entry name" value="SRCR DOMAIN-CONTAINING PROTEIN"/>
    <property type="match status" value="1"/>
</dbReference>
<keyword evidence="5" id="KW-0720">Serine protease</keyword>
<gene>
    <name evidence="8" type="ORF">TELCIR_15170</name>
</gene>
<feature type="region of interest" description="Disordered" evidence="6">
    <location>
        <begin position="1"/>
        <end position="20"/>
    </location>
</feature>
<dbReference type="InterPro" id="IPR001254">
    <property type="entry name" value="Trypsin_dom"/>
</dbReference>
<dbReference type="Pfam" id="PF00089">
    <property type="entry name" value="Trypsin"/>
    <property type="match status" value="1"/>
</dbReference>
<dbReference type="InterPro" id="IPR050127">
    <property type="entry name" value="Serine_Proteases_S1"/>
</dbReference>
<name>A0A2G9U0L4_TELCI</name>
<evidence type="ECO:0000256" key="2">
    <source>
        <dbReference type="ARBA" id="ARBA00022525"/>
    </source>
</evidence>
<dbReference type="GO" id="GO:0006508">
    <property type="term" value="P:proteolysis"/>
    <property type="evidence" value="ECO:0007669"/>
    <property type="project" value="UniProtKB-KW"/>
</dbReference>
<dbReference type="PROSITE" id="PS50240">
    <property type="entry name" value="TRYPSIN_DOM"/>
    <property type="match status" value="1"/>
</dbReference>
<sequence>KINLRDSETITRKRSHANRKAEESRIQIYGSIDDFYEIGDSGGPLMCLNMGRWEIQGLVSWGIGCGRPGRPGVYSKVYAALPWIQSEMTRLRE</sequence>
<keyword evidence="9" id="KW-1185">Reference proteome</keyword>
<evidence type="ECO:0000259" key="7">
    <source>
        <dbReference type="PROSITE" id="PS50240"/>
    </source>
</evidence>
<dbReference type="InterPro" id="IPR009003">
    <property type="entry name" value="Peptidase_S1_PA"/>
</dbReference>
<dbReference type="SUPFAM" id="SSF50494">
    <property type="entry name" value="Trypsin-like serine proteases"/>
    <property type="match status" value="1"/>
</dbReference>
<dbReference type="InterPro" id="IPR043504">
    <property type="entry name" value="Peptidase_S1_PA_chymotrypsin"/>
</dbReference>
<organism evidence="8 9">
    <name type="scientific">Teladorsagia circumcincta</name>
    <name type="common">Brown stomach worm</name>
    <name type="synonym">Ostertagia circumcincta</name>
    <dbReference type="NCBI Taxonomy" id="45464"/>
    <lineage>
        <taxon>Eukaryota</taxon>
        <taxon>Metazoa</taxon>
        <taxon>Ecdysozoa</taxon>
        <taxon>Nematoda</taxon>
        <taxon>Chromadorea</taxon>
        <taxon>Rhabditida</taxon>
        <taxon>Rhabditina</taxon>
        <taxon>Rhabditomorpha</taxon>
        <taxon>Strongyloidea</taxon>
        <taxon>Trichostrongylidae</taxon>
        <taxon>Teladorsagia</taxon>
    </lineage>
</organism>
<feature type="domain" description="Peptidase S1" evidence="7">
    <location>
        <begin position="1"/>
        <end position="89"/>
    </location>
</feature>
<accession>A0A2G9U0L4</accession>
<evidence type="ECO:0000313" key="8">
    <source>
        <dbReference type="EMBL" id="PIO63242.1"/>
    </source>
</evidence>
<evidence type="ECO:0000256" key="3">
    <source>
        <dbReference type="ARBA" id="ARBA00022670"/>
    </source>
</evidence>
<evidence type="ECO:0000256" key="4">
    <source>
        <dbReference type="ARBA" id="ARBA00022801"/>
    </source>
</evidence>
<dbReference type="EMBL" id="KZ351133">
    <property type="protein sequence ID" value="PIO63242.1"/>
    <property type="molecule type" value="Genomic_DNA"/>
</dbReference>
<protein>
    <recommendedName>
        <fullName evidence="7">Peptidase S1 domain-containing protein</fullName>
    </recommendedName>
</protein>
<dbReference type="GO" id="GO:0005615">
    <property type="term" value="C:extracellular space"/>
    <property type="evidence" value="ECO:0007669"/>
    <property type="project" value="TreeGrafter"/>
</dbReference>
<dbReference type="Gene3D" id="2.40.10.10">
    <property type="entry name" value="Trypsin-like serine proteases"/>
    <property type="match status" value="1"/>
</dbReference>
<keyword evidence="3" id="KW-0645">Protease</keyword>
<proteinExistence type="predicted"/>
<dbReference type="Proteomes" id="UP000230423">
    <property type="component" value="Unassembled WGS sequence"/>
</dbReference>
<evidence type="ECO:0000256" key="6">
    <source>
        <dbReference type="SAM" id="MobiDB-lite"/>
    </source>
</evidence>
<dbReference type="PANTHER" id="PTHR24264">
    <property type="entry name" value="TRYPSIN-RELATED"/>
    <property type="match status" value="1"/>
</dbReference>
<feature type="compositionally biased region" description="Basic and acidic residues" evidence="6">
    <location>
        <begin position="1"/>
        <end position="11"/>
    </location>
</feature>
<comment type="subcellular location">
    <subcellularLocation>
        <location evidence="1">Secreted</location>
    </subcellularLocation>
</comment>
<evidence type="ECO:0000256" key="5">
    <source>
        <dbReference type="ARBA" id="ARBA00022825"/>
    </source>
</evidence>
<evidence type="ECO:0000256" key="1">
    <source>
        <dbReference type="ARBA" id="ARBA00004613"/>
    </source>
</evidence>
<keyword evidence="4" id="KW-0378">Hydrolase</keyword>
<dbReference type="AlphaFoldDB" id="A0A2G9U0L4"/>
<feature type="non-terminal residue" evidence="8">
    <location>
        <position position="1"/>
    </location>
</feature>
<reference evidence="8 9" key="1">
    <citation type="submission" date="2015-09" db="EMBL/GenBank/DDBJ databases">
        <title>Draft genome of the parasitic nematode Teladorsagia circumcincta isolate WARC Sus (inbred).</title>
        <authorList>
            <person name="Mitreva M."/>
        </authorList>
    </citation>
    <scope>NUCLEOTIDE SEQUENCE [LARGE SCALE GENOMIC DNA]</scope>
    <source>
        <strain evidence="8 9">S</strain>
    </source>
</reference>
<keyword evidence="2" id="KW-0964">Secreted</keyword>
<evidence type="ECO:0000313" key="9">
    <source>
        <dbReference type="Proteomes" id="UP000230423"/>
    </source>
</evidence>
<dbReference type="OrthoDB" id="5912168at2759"/>
<dbReference type="GO" id="GO:0004252">
    <property type="term" value="F:serine-type endopeptidase activity"/>
    <property type="evidence" value="ECO:0007669"/>
    <property type="project" value="InterPro"/>
</dbReference>